<dbReference type="Proteomes" id="UP001501612">
    <property type="component" value="Unassembled WGS sequence"/>
</dbReference>
<name>A0ABN2PER1_9ACTN</name>
<gene>
    <name evidence="1" type="ORF">GCM10009737_20260</name>
</gene>
<organism evidence="1 2">
    <name type="scientific">Nocardioides lentus</name>
    <dbReference type="NCBI Taxonomy" id="338077"/>
    <lineage>
        <taxon>Bacteria</taxon>
        <taxon>Bacillati</taxon>
        <taxon>Actinomycetota</taxon>
        <taxon>Actinomycetes</taxon>
        <taxon>Propionibacteriales</taxon>
        <taxon>Nocardioidaceae</taxon>
        <taxon>Nocardioides</taxon>
    </lineage>
</organism>
<keyword evidence="2" id="KW-1185">Reference proteome</keyword>
<reference evidence="1 2" key="1">
    <citation type="journal article" date="2019" name="Int. J. Syst. Evol. Microbiol.">
        <title>The Global Catalogue of Microorganisms (GCM) 10K type strain sequencing project: providing services to taxonomists for standard genome sequencing and annotation.</title>
        <authorList>
            <consortium name="The Broad Institute Genomics Platform"/>
            <consortium name="The Broad Institute Genome Sequencing Center for Infectious Disease"/>
            <person name="Wu L."/>
            <person name="Ma J."/>
        </authorList>
    </citation>
    <scope>NUCLEOTIDE SEQUENCE [LARGE SCALE GENOMIC DNA]</scope>
    <source>
        <strain evidence="1 2">JCM 14046</strain>
    </source>
</reference>
<accession>A0ABN2PER1</accession>
<proteinExistence type="predicted"/>
<evidence type="ECO:0000313" key="2">
    <source>
        <dbReference type="Proteomes" id="UP001501612"/>
    </source>
</evidence>
<sequence length="322" mass="35294">MTLTLDPATGLLETSFPLPLDEPFSTATARAVGLRPNTLTRLVAGGALRRIVRGVYVAVQAGDSTALRARALRLVVPEDAVVVDRHAAWLLGAEMALAPGEHLELRPITVFRPPGRGRLRSTLVDSGERDLRPEDVTDVDGLRVTTALRTAWDLGRVRHPDLAIAGMDAVARLGLFTREELLGGVPRFARTRWVTTLRAVAPLVDGRAESPPESVLRLRWIQAGLPTPEPQVEVWEHGVLVARLDVGHRGLRLAAEYDGVEFHTSEAQVAHDRVRRGYLDAQRGWTLVVVTRPDLWGPGAGVEALLRRGWERSRARATQVIS</sequence>
<comment type="caution">
    <text evidence="1">The sequence shown here is derived from an EMBL/GenBank/DDBJ whole genome shotgun (WGS) entry which is preliminary data.</text>
</comment>
<dbReference type="RefSeq" id="WP_344006726.1">
    <property type="nucleotide sequence ID" value="NZ_BAAAMY010000004.1"/>
</dbReference>
<evidence type="ECO:0008006" key="3">
    <source>
        <dbReference type="Google" id="ProtNLM"/>
    </source>
</evidence>
<evidence type="ECO:0000313" key="1">
    <source>
        <dbReference type="EMBL" id="GAA1918748.1"/>
    </source>
</evidence>
<dbReference type="EMBL" id="BAAAMY010000004">
    <property type="protein sequence ID" value="GAA1918748.1"/>
    <property type="molecule type" value="Genomic_DNA"/>
</dbReference>
<protein>
    <recommendedName>
        <fullName evidence="3">Transcriptional regulator, AbiEi antitoxin, Type IV TA system</fullName>
    </recommendedName>
</protein>